<keyword evidence="2" id="KW-1185">Reference proteome</keyword>
<protein>
    <submittedName>
        <fullName evidence="1">Uncharacterized protein</fullName>
    </submittedName>
</protein>
<evidence type="ECO:0000313" key="1">
    <source>
        <dbReference type="EMBL" id="KAI4557008.1"/>
    </source>
</evidence>
<organism evidence="1 2">
    <name type="scientific">Ovis ammon polii x Ovis aries</name>
    <dbReference type="NCBI Taxonomy" id="2918886"/>
    <lineage>
        <taxon>Eukaryota</taxon>
        <taxon>Metazoa</taxon>
        <taxon>Chordata</taxon>
        <taxon>Craniata</taxon>
        <taxon>Vertebrata</taxon>
        <taxon>Euteleostomi</taxon>
        <taxon>Mammalia</taxon>
        <taxon>Eutheria</taxon>
        <taxon>Laurasiatheria</taxon>
        <taxon>Artiodactyla</taxon>
        <taxon>Ruminantia</taxon>
        <taxon>Pecora</taxon>
        <taxon>Bovidae</taxon>
        <taxon>Caprinae</taxon>
        <taxon>Ovis</taxon>
    </lineage>
</organism>
<dbReference type="EMBL" id="CM043050">
    <property type="protein sequence ID" value="KAI4557008.1"/>
    <property type="molecule type" value="Genomic_DNA"/>
</dbReference>
<accession>A0ACB9U3P5</accession>
<proteinExistence type="predicted"/>
<evidence type="ECO:0000313" key="2">
    <source>
        <dbReference type="Proteomes" id="UP001057279"/>
    </source>
</evidence>
<sequence>MSEDGDSKSGPREAAGTLRTPPWLWTELIPKAGKAQAALLWRKEKKNSNSTQDEDCKGIPAPMEEGLVPGNSRDTYPLPSPIPDRNRPRQEIDPGSHLLFDPDLLTALPSPSPQLRNMEQGTRQLIVESDQQLPLRARKQNFLTPDVLFPPLWPAQHDLEDEGPPPPTGRLHGRICLLLNVVNCPVVYHKSD</sequence>
<gene>
    <name evidence="1" type="ORF">MJG53_018962</name>
</gene>
<name>A0ACB9U3P5_9CETA</name>
<comment type="caution">
    <text evidence="1">The sequence shown here is derived from an EMBL/GenBank/DDBJ whole genome shotgun (WGS) entry which is preliminary data.</text>
</comment>
<dbReference type="Proteomes" id="UP001057279">
    <property type="component" value="Linkage Group LG25"/>
</dbReference>
<reference evidence="1" key="1">
    <citation type="submission" date="2022-03" db="EMBL/GenBank/DDBJ databases">
        <title>Genomic analyses of argali, domestic sheep and their hybrids provide insights into chromosomal evolution, heterosis and genetic basis of agronomic traits.</title>
        <authorList>
            <person name="Li M."/>
        </authorList>
    </citation>
    <scope>NUCLEOTIDE SEQUENCE</scope>
    <source>
        <strain evidence="1">F1 hybrid</strain>
    </source>
</reference>